<name>A0A084A7T0_LACLC</name>
<dbReference type="InterPro" id="IPR000847">
    <property type="entry name" value="LysR_HTH_N"/>
</dbReference>
<evidence type="ECO:0000256" key="3">
    <source>
        <dbReference type="ARBA" id="ARBA00023125"/>
    </source>
</evidence>
<keyword evidence="3" id="KW-0238">DNA-binding</keyword>
<dbReference type="PANTHER" id="PTHR30419:SF8">
    <property type="entry name" value="NITROGEN ASSIMILATION TRANSCRIPTIONAL ACTIVATOR-RELATED"/>
    <property type="match status" value="1"/>
</dbReference>
<keyword evidence="2" id="KW-0805">Transcription regulation</keyword>
<dbReference type="SUPFAM" id="SSF46785">
    <property type="entry name" value="Winged helix' DNA-binding domain"/>
    <property type="match status" value="1"/>
</dbReference>
<dbReference type="Pfam" id="PF00126">
    <property type="entry name" value="HTH_1"/>
    <property type="match status" value="1"/>
</dbReference>
<dbReference type="GO" id="GO:0003700">
    <property type="term" value="F:DNA-binding transcription factor activity"/>
    <property type="evidence" value="ECO:0007669"/>
    <property type="project" value="InterPro"/>
</dbReference>
<evidence type="ECO:0000256" key="4">
    <source>
        <dbReference type="ARBA" id="ARBA00023163"/>
    </source>
</evidence>
<evidence type="ECO:0000313" key="6">
    <source>
        <dbReference type="EMBL" id="KEY61359.1"/>
    </source>
</evidence>
<organism evidence="6 7">
    <name type="scientific">Lactococcus cremoris subsp. cremoris GE214</name>
    <dbReference type="NCBI Taxonomy" id="1415168"/>
    <lineage>
        <taxon>Bacteria</taxon>
        <taxon>Bacillati</taxon>
        <taxon>Bacillota</taxon>
        <taxon>Bacilli</taxon>
        <taxon>Lactobacillales</taxon>
        <taxon>Streptococcaceae</taxon>
        <taxon>Lactococcus</taxon>
        <taxon>Lactococcus cremoris subsp. cremoris</taxon>
    </lineage>
</organism>
<dbReference type="Proteomes" id="UP000028401">
    <property type="component" value="Unassembled WGS sequence"/>
</dbReference>
<proteinExistence type="inferred from homology"/>
<dbReference type="InterPro" id="IPR050950">
    <property type="entry name" value="HTH-type_LysR_regulators"/>
</dbReference>
<dbReference type="PROSITE" id="PS50931">
    <property type="entry name" value="HTH_LYSR"/>
    <property type="match status" value="1"/>
</dbReference>
<dbReference type="Gene3D" id="1.10.10.10">
    <property type="entry name" value="Winged helix-like DNA-binding domain superfamily/Winged helix DNA-binding domain"/>
    <property type="match status" value="1"/>
</dbReference>
<dbReference type="EMBL" id="AZSI01000188">
    <property type="protein sequence ID" value="KEY61359.1"/>
    <property type="molecule type" value="Genomic_DNA"/>
</dbReference>
<dbReference type="GO" id="GO:0005829">
    <property type="term" value="C:cytosol"/>
    <property type="evidence" value="ECO:0007669"/>
    <property type="project" value="TreeGrafter"/>
</dbReference>
<keyword evidence="4" id="KW-0804">Transcription</keyword>
<dbReference type="PANTHER" id="PTHR30419">
    <property type="entry name" value="HTH-TYPE TRANSCRIPTIONAL REGULATOR YBHD"/>
    <property type="match status" value="1"/>
</dbReference>
<dbReference type="InterPro" id="IPR036388">
    <property type="entry name" value="WH-like_DNA-bd_sf"/>
</dbReference>
<dbReference type="Gene3D" id="3.40.190.290">
    <property type="match status" value="1"/>
</dbReference>
<comment type="similarity">
    <text evidence="1">Belongs to the LysR transcriptional regulatory family.</text>
</comment>
<dbReference type="SUPFAM" id="SSF53850">
    <property type="entry name" value="Periplasmic binding protein-like II"/>
    <property type="match status" value="1"/>
</dbReference>
<comment type="caution">
    <text evidence="6">The sequence shown here is derived from an EMBL/GenBank/DDBJ whole genome shotgun (WGS) entry which is preliminary data.</text>
</comment>
<dbReference type="PATRIC" id="fig|1415168.3.peg.2574"/>
<evidence type="ECO:0000256" key="1">
    <source>
        <dbReference type="ARBA" id="ARBA00009437"/>
    </source>
</evidence>
<dbReference type="RefSeq" id="WP_011675836.1">
    <property type="nucleotide sequence ID" value="NZ_AZSI01000188.1"/>
</dbReference>
<feature type="domain" description="HTH lysR-type" evidence="5">
    <location>
        <begin position="3"/>
        <end position="60"/>
    </location>
</feature>
<dbReference type="AlphaFoldDB" id="A0A084A7T0"/>
<gene>
    <name evidence="6" type="ORF">U725_02517</name>
</gene>
<dbReference type="SMR" id="A0A084A7T0"/>
<sequence length="295" mass="34177">MNLNLRDLEYFYQLSKLRSFTNVAKYFRVSQPTISYAIKRLESYYDCDLFYKDSSHQVVDLTPEGDLLAMRTNEILSELNHTKKAIHRSSMKDFKVGFPPIISSYLLSKILKEEESLNFLNALHMIYGGSNELLSQLLNGEIDSSLLGSLEKIKHPELEIEELFQKEFFIIMSDHHPLASKKELAFKDLLNEDFILLGEHNIHFTAFNLLNEKYNHSANAVLKLDDAHTIKELVRKNLGISLMADIGLSEDFKHLVKIPLIEADKQYFHINYAYQKIAILSESEKNFLEILKTLK</sequence>
<dbReference type="GeneID" id="61109158"/>
<dbReference type="Pfam" id="PF03466">
    <property type="entry name" value="LysR_substrate"/>
    <property type="match status" value="1"/>
</dbReference>
<evidence type="ECO:0000259" key="5">
    <source>
        <dbReference type="PROSITE" id="PS50931"/>
    </source>
</evidence>
<reference evidence="6 7" key="1">
    <citation type="submission" date="2014-06" db="EMBL/GenBank/DDBJ databases">
        <title>Draft genome sequence of the putrescine producing strain Lactococcus lactis subsp cremoris GE214.</title>
        <authorList>
            <person name="Ladero V."/>
            <person name="Linares D.M."/>
            <person name="del Rio B."/>
            <person name="Mayo B."/>
            <person name="Martin M.C."/>
            <person name="Fernandez M."/>
            <person name="Alvarez M.A."/>
        </authorList>
    </citation>
    <scope>NUCLEOTIDE SEQUENCE [LARGE SCALE GENOMIC DNA]</scope>
    <source>
        <strain evidence="6 7">GE214</strain>
    </source>
</reference>
<evidence type="ECO:0000256" key="2">
    <source>
        <dbReference type="ARBA" id="ARBA00023015"/>
    </source>
</evidence>
<evidence type="ECO:0000313" key="7">
    <source>
        <dbReference type="Proteomes" id="UP000028401"/>
    </source>
</evidence>
<dbReference type="InterPro" id="IPR036390">
    <property type="entry name" value="WH_DNA-bd_sf"/>
</dbReference>
<accession>A0A084A7T0</accession>
<dbReference type="InterPro" id="IPR005119">
    <property type="entry name" value="LysR_subst-bd"/>
</dbReference>
<dbReference type="GO" id="GO:0003677">
    <property type="term" value="F:DNA binding"/>
    <property type="evidence" value="ECO:0007669"/>
    <property type="project" value="UniProtKB-KW"/>
</dbReference>
<protein>
    <submittedName>
        <fullName evidence="6">Malolactic fermentation system transcriptional activator</fullName>
    </submittedName>
</protein>